<dbReference type="EMBL" id="MLKD01000001">
    <property type="protein sequence ID" value="OQE31410.1"/>
    <property type="molecule type" value="Genomic_DNA"/>
</dbReference>
<dbReference type="STRING" id="303698.A0A1V6TZN5"/>
<evidence type="ECO:0008006" key="5">
    <source>
        <dbReference type="Google" id="ProtNLM"/>
    </source>
</evidence>
<keyword evidence="2" id="KW-0560">Oxidoreductase</keyword>
<keyword evidence="4" id="KW-1185">Reference proteome</keyword>
<evidence type="ECO:0000313" key="3">
    <source>
        <dbReference type="EMBL" id="OQE31410.1"/>
    </source>
</evidence>
<dbReference type="Gene3D" id="3.50.50.60">
    <property type="entry name" value="FAD/NAD(P)-binding domain"/>
    <property type="match status" value="3"/>
</dbReference>
<gene>
    <name evidence="3" type="ORF">PENSTE_c001G05860</name>
</gene>
<dbReference type="SUPFAM" id="SSF51905">
    <property type="entry name" value="FAD/NAD(P)-binding domain"/>
    <property type="match status" value="1"/>
</dbReference>
<name>A0A1V6TZN5_9EURO</name>
<accession>A0A1V6TZN5</accession>
<evidence type="ECO:0000256" key="2">
    <source>
        <dbReference type="ARBA" id="ARBA00023033"/>
    </source>
</evidence>
<evidence type="ECO:0000256" key="1">
    <source>
        <dbReference type="ARBA" id="ARBA00001974"/>
    </source>
</evidence>
<reference evidence="4" key="1">
    <citation type="journal article" date="2017" name="Nat. Microbiol.">
        <title>Global analysis of biosynthetic gene clusters reveals vast potential of secondary metabolite production in Penicillium species.</title>
        <authorList>
            <person name="Nielsen J.C."/>
            <person name="Grijseels S."/>
            <person name="Prigent S."/>
            <person name="Ji B."/>
            <person name="Dainat J."/>
            <person name="Nielsen K.F."/>
            <person name="Frisvad J.C."/>
            <person name="Workman M."/>
            <person name="Nielsen J."/>
        </authorList>
    </citation>
    <scope>NUCLEOTIDE SEQUENCE [LARGE SCALE GENOMIC DNA]</scope>
    <source>
        <strain evidence="4">IBT 24891</strain>
    </source>
</reference>
<dbReference type="InterPro" id="IPR051820">
    <property type="entry name" value="FAD-binding_MO"/>
</dbReference>
<organism evidence="3 4">
    <name type="scientific">Penicillium steckii</name>
    <dbReference type="NCBI Taxonomy" id="303698"/>
    <lineage>
        <taxon>Eukaryota</taxon>
        <taxon>Fungi</taxon>
        <taxon>Dikarya</taxon>
        <taxon>Ascomycota</taxon>
        <taxon>Pezizomycotina</taxon>
        <taxon>Eurotiomycetes</taxon>
        <taxon>Eurotiomycetidae</taxon>
        <taxon>Eurotiales</taxon>
        <taxon>Aspergillaceae</taxon>
        <taxon>Penicillium</taxon>
    </lineage>
</organism>
<comment type="caution">
    <text evidence="3">The sequence shown here is derived from an EMBL/GenBank/DDBJ whole genome shotgun (WGS) entry which is preliminary data.</text>
</comment>
<sequence length="476" mass="53032">MEELDVIIVGAGISGINAAYRVQTELPSSRYLILDARDEIGGTWSFFRYPGLRSDSDLYTFGFPWKPWKQGKLIATAPLIMDYLSEAVSETGIDQHIRFKHHITAANWSNKEQKWQLTTTGPDGQTVCFKSKFLIMGTGYYDYKKALPASIPDIQNFAGPVIHPQFWPENFDYSGKKIIIIGSGATAVTLLPNLAKKAAHVTMLQRSPTYIMKVDNDPYKWDFLPRDLAIQVIRMLQIIIAIIFYNVCRLFPAWAGDKLQKAAAKQLPETVPLDPHFTPKYKPWDQRICFTPNGDFFEAIRNSKASVETGTIRQVAHDCVILHSGEKLAADVIITATGLKMQAMGGVQISVENKKIDIGEKYAWNNVMIQDVPNFFFMVGYVNASWTLGADASARMLCRLIKDMQARGQKSAVPGGVDAKKIGYRPLLALTSTYVVQGGSELPKCGNSGPWAPRTNYLMDLYKAVIGDLNNGLIFA</sequence>
<dbReference type="PANTHER" id="PTHR43872">
    <property type="entry name" value="MONOOXYGENASE, PUTATIVE (AFU_ORTHOLOGUE AFUA_8G02570)-RELATED"/>
    <property type="match status" value="1"/>
</dbReference>
<dbReference type="AlphaFoldDB" id="A0A1V6TZN5"/>
<protein>
    <recommendedName>
        <fullName evidence="5">FAD/NAD(P)-binding domain-containing protein</fullName>
    </recommendedName>
</protein>
<keyword evidence="2" id="KW-0503">Monooxygenase</keyword>
<proteinExistence type="predicted"/>
<comment type="cofactor">
    <cofactor evidence="1">
        <name>FAD</name>
        <dbReference type="ChEBI" id="CHEBI:57692"/>
    </cofactor>
</comment>
<dbReference type="Proteomes" id="UP000191285">
    <property type="component" value="Unassembled WGS sequence"/>
</dbReference>
<dbReference type="OrthoDB" id="66881at2759"/>
<dbReference type="Pfam" id="PF13738">
    <property type="entry name" value="Pyr_redox_3"/>
    <property type="match status" value="1"/>
</dbReference>
<dbReference type="InterPro" id="IPR036188">
    <property type="entry name" value="FAD/NAD-bd_sf"/>
</dbReference>
<dbReference type="PANTHER" id="PTHR43872:SF1">
    <property type="entry name" value="MONOOXYGENASE, PUTATIVE (AFU_ORTHOLOGUE AFUA_8G02570)-RELATED"/>
    <property type="match status" value="1"/>
</dbReference>
<dbReference type="GO" id="GO:0004497">
    <property type="term" value="F:monooxygenase activity"/>
    <property type="evidence" value="ECO:0007669"/>
    <property type="project" value="UniProtKB-KW"/>
</dbReference>
<evidence type="ECO:0000313" key="4">
    <source>
        <dbReference type="Proteomes" id="UP000191285"/>
    </source>
</evidence>